<dbReference type="InterPro" id="IPR036890">
    <property type="entry name" value="HATPase_C_sf"/>
</dbReference>
<evidence type="ECO:0000256" key="3">
    <source>
        <dbReference type="ARBA" id="ARBA00012438"/>
    </source>
</evidence>
<dbReference type="CDD" id="cd00075">
    <property type="entry name" value="HATPase"/>
    <property type="match status" value="1"/>
</dbReference>
<sequence length="670" mass="75219">MLHALAGELRVRCWLPGLRRIPSQRCFMQTKSAYKFLNDLPLFTKLLVFPAVPLLFTILIGAMIYLGVLTFFDDEERLNASYVIQKTAAEYMRSVADLESAFLRYIISKDEQYFESFQQRKAKLLFVERELAGRLPPEEDRQFRELHKTVTNYVAEKEKFIQAVKSGSPIEAAWYVQNEKTRALRAEIRDWMNRFDQMEQQTTKRELARLSYDQSWTVIIILIGGMVTLVLVIVGQAYIAQTIAVPLSDLSKTVGSDSGEMIPAIPLLDRKDEIGELTKVMGKMSSRIRQDVEELQQSGSALKKLNAYLSASEAKYRGLVDHAPVGIVMTKGVKVTFSNRYNQQLAGLDPEEEVAPSMFLQRIHSEDRKRVLMTLAQAVAEGRPSETIFRFVHDDGNVRKILSRHVPIMDLDSSDIVYMGFNIDITALDTLQVRLSRSENLATLGQVAAGIAHELRNPLVGIGSTAKVLLDEFEADDGKRKEIEVILSETRRLDRIVNEIVDFARVRRLAPTRVDLVQLVDEVSKLLKGRLTEKGLSFETNISSMTTEIHADRDQLRQVLLNVVDNAIDATPTRGEAIQITADELFREDRPGIMIRVKDAGHGIPPNIIGQIFQPFVTSGKRNGTGLGLAICKNIIEAHGGDIYVTSEVGKGTILGVWMPLDQESVSTKG</sequence>
<evidence type="ECO:0000256" key="10">
    <source>
        <dbReference type="ARBA" id="ARBA00022989"/>
    </source>
</evidence>
<dbReference type="InterPro" id="IPR000700">
    <property type="entry name" value="PAS-assoc_C"/>
</dbReference>
<dbReference type="InterPro" id="IPR035965">
    <property type="entry name" value="PAS-like_dom_sf"/>
</dbReference>
<dbReference type="Pfam" id="PF05227">
    <property type="entry name" value="CHASE3"/>
    <property type="match status" value="1"/>
</dbReference>
<evidence type="ECO:0000256" key="13">
    <source>
        <dbReference type="SAM" id="Phobius"/>
    </source>
</evidence>
<evidence type="ECO:0000256" key="4">
    <source>
        <dbReference type="ARBA" id="ARBA00022553"/>
    </source>
</evidence>
<dbReference type="PROSITE" id="PS50109">
    <property type="entry name" value="HIS_KIN"/>
    <property type="match status" value="1"/>
</dbReference>
<dbReference type="InterPro" id="IPR000014">
    <property type="entry name" value="PAS"/>
</dbReference>
<dbReference type="InterPro" id="IPR005467">
    <property type="entry name" value="His_kinase_dom"/>
</dbReference>
<evidence type="ECO:0000256" key="2">
    <source>
        <dbReference type="ARBA" id="ARBA00004141"/>
    </source>
</evidence>
<evidence type="ECO:0000256" key="5">
    <source>
        <dbReference type="ARBA" id="ARBA00022679"/>
    </source>
</evidence>
<dbReference type="GO" id="GO:0000156">
    <property type="term" value="F:phosphorelay response regulator activity"/>
    <property type="evidence" value="ECO:0007669"/>
    <property type="project" value="TreeGrafter"/>
</dbReference>
<evidence type="ECO:0000256" key="6">
    <source>
        <dbReference type="ARBA" id="ARBA00022692"/>
    </source>
</evidence>
<dbReference type="InterPro" id="IPR013655">
    <property type="entry name" value="PAS_fold_3"/>
</dbReference>
<dbReference type="SUPFAM" id="SSF47384">
    <property type="entry name" value="Homodimeric domain of signal transducing histidine kinase"/>
    <property type="match status" value="1"/>
</dbReference>
<feature type="transmembrane region" description="Helical" evidence="13">
    <location>
        <begin position="215"/>
        <end position="239"/>
    </location>
</feature>
<feature type="domain" description="PAS" evidence="15">
    <location>
        <begin position="312"/>
        <end position="382"/>
    </location>
</feature>
<dbReference type="CDD" id="cd00082">
    <property type="entry name" value="HisKA"/>
    <property type="match status" value="1"/>
</dbReference>
<dbReference type="KEGG" id="nkf:Nkreftii_003952"/>
<dbReference type="SMART" id="SM00387">
    <property type="entry name" value="HATPase_c"/>
    <property type="match status" value="1"/>
</dbReference>
<comment type="subcellular location">
    <subcellularLocation>
        <location evidence="2">Membrane</location>
        <topology evidence="2">Multi-pass membrane protein</topology>
    </subcellularLocation>
</comment>
<dbReference type="InterPro" id="IPR003661">
    <property type="entry name" value="HisK_dim/P_dom"/>
</dbReference>
<dbReference type="Pfam" id="PF08447">
    <property type="entry name" value="PAS_3"/>
    <property type="match status" value="1"/>
</dbReference>
<evidence type="ECO:0000256" key="11">
    <source>
        <dbReference type="ARBA" id="ARBA00023012"/>
    </source>
</evidence>
<dbReference type="Gene3D" id="1.10.287.130">
    <property type="match status" value="1"/>
</dbReference>
<dbReference type="AlphaFoldDB" id="A0A7S8FHX5"/>
<comment type="catalytic activity">
    <reaction evidence="1">
        <text>ATP + protein L-histidine = ADP + protein N-phospho-L-histidine.</text>
        <dbReference type="EC" id="2.7.13.3"/>
    </reaction>
</comment>
<dbReference type="PANTHER" id="PTHR42878">
    <property type="entry name" value="TWO-COMPONENT HISTIDINE KINASE"/>
    <property type="match status" value="1"/>
</dbReference>
<keyword evidence="6 13" id="KW-0812">Transmembrane</keyword>
<dbReference type="Gene3D" id="3.30.450.20">
    <property type="entry name" value="PAS domain"/>
    <property type="match status" value="1"/>
</dbReference>
<dbReference type="Pfam" id="PF02518">
    <property type="entry name" value="HATPase_c"/>
    <property type="match status" value="1"/>
</dbReference>
<dbReference type="InterPro" id="IPR003594">
    <property type="entry name" value="HATPase_dom"/>
</dbReference>
<evidence type="ECO:0000256" key="12">
    <source>
        <dbReference type="ARBA" id="ARBA00023136"/>
    </source>
</evidence>
<dbReference type="Pfam" id="PF00512">
    <property type="entry name" value="HisKA"/>
    <property type="match status" value="1"/>
</dbReference>
<dbReference type="Gene3D" id="3.30.565.10">
    <property type="entry name" value="Histidine kinase-like ATPase, C-terminal domain"/>
    <property type="match status" value="1"/>
</dbReference>
<dbReference type="EMBL" id="CP047423">
    <property type="protein sequence ID" value="QPD06178.1"/>
    <property type="molecule type" value="Genomic_DNA"/>
</dbReference>
<dbReference type="CDD" id="cd00130">
    <property type="entry name" value="PAS"/>
    <property type="match status" value="1"/>
</dbReference>
<dbReference type="InterPro" id="IPR007891">
    <property type="entry name" value="CHASE3"/>
</dbReference>
<dbReference type="Gene3D" id="6.10.340.10">
    <property type="match status" value="1"/>
</dbReference>
<dbReference type="InterPro" id="IPR036097">
    <property type="entry name" value="HisK_dim/P_sf"/>
</dbReference>
<protein>
    <recommendedName>
        <fullName evidence="3">histidine kinase</fullName>
        <ecNumber evidence="3">2.7.13.3</ecNumber>
    </recommendedName>
</protein>
<dbReference type="InterPro" id="IPR004358">
    <property type="entry name" value="Sig_transdc_His_kin-like_C"/>
</dbReference>
<dbReference type="GO" id="GO:0030295">
    <property type="term" value="F:protein kinase activator activity"/>
    <property type="evidence" value="ECO:0007669"/>
    <property type="project" value="TreeGrafter"/>
</dbReference>
<dbReference type="SUPFAM" id="SSF55785">
    <property type="entry name" value="PYP-like sensor domain (PAS domain)"/>
    <property type="match status" value="1"/>
</dbReference>
<keyword evidence="7" id="KW-0547">Nucleotide-binding</keyword>
<keyword evidence="5 17" id="KW-0808">Transferase</keyword>
<dbReference type="PRINTS" id="PR00344">
    <property type="entry name" value="BCTRLSENSOR"/>
</dbReference>
<dbReference type="InterPro" id="IPR050351">
    <property type="entry name" value="BphY/WalK/GraS-like"/>
</dbReference>
<dbReference type="SMART" id="SM00388">
    <property type="entry name" value="HisKA"/>
    <property type="match status" value="1"/>
</dbReference>
<dbReference type="PANTHER" id="PTHR42878:SF7">
    <property type="entry name" value="SENSOR HISTIDINE KINASE GLRK"/>
    <property type="match status" value="1"/>
</dbReference>
<evidence type="ECO:0000259" key="16">
    <source>
        <dbReference type="PROSITE" id="PS50113"/>
    </source>
</evidence>
<dbReference type="SUPFAM" id="SSF55874">
    <property type="entry name" value="ATPase domain of HSP90 chaperone/DNA topoisomerase II/histidine kinase"/>
    <property type="match status" value="1"/>
</dbReference>
<dbReference type="GO" id="GO:0007234">
    <property type="term" value="P:osmosensory signaling via phosphorelay pathway"/>
    <property type="evidence" value="ECO:0007669"/>
    <property type="project" value="TreeGrafter"/>
</dbReference>
<evidence type="ECO:0000256" key="9">
    <source>
        <dbReference type="ARBA" id="ARBA00022840"/>
    </source>
</evidence>
<evidence type="ECO:0000259" key="15">
    <source>
        <dbReference type="PROSITE" id="PS50112"/>
    </source>
</evidence>
<dbReference type="EC" id="2.7.13.3" evidence="3"/>
<dbReference type="NCBIfam" id="TIGR00229">
    <property type="entry name" value="sensory_box"/>
    <property type="match status" value="1"/>
</dbReference>
<gene>
    <name evidence="17" type="ORF">Nkreftii_003952</name>
</gene>
<accession>A0A7S8FHX5</accession>
<dbReference type="GO" id="GO:0016020">
    <property type="term" value="C:membrane"/>
    <property type="evidence" value="ECO:0007669"/>
    <property type="project" value="UniProtKB-SubCell"/>
</dbReference>
<name>A0A7S8FHX5_9BACT</name>
<evidence type="ECO:0000313" key="17">
    <source>
        <dbReference type="EMBL" id="QPD06178.1"/>
    </source>
</evidence>
<dbReference type="PROSITE" id="PS50113">
    <property type="entry name" value="PAC"/>
    <property type="match status" value="1"/>
</dbReference>
<keyword evidence="8 17" id="KW-0418">Kinase</keyword>
<keyword evidence="9" id="KW-0067">ATP-binding</keyword>
<feature type="transmembrane region" description="Helical" evidence="13">
    <location>
        <begin position="47"/>
        <end position="72"/>
    </location>
</feature>
<evidence type="ECO:0000313" key="18">
    <source>
        <dbReference type="Proteomes" id="UP000593737"/>
    </source>
</evidence>
<organism evidence="17 18">
    <name type="scientific">Candidatus Nitrospira kreftii</name>
    <dbReference type="NCBI Taxonomy" id="2652173"/>
    <lineage>
        <taxon>Bacteria</taxon>
        <taxon>Pseudomonadati</taxon>
        <taxon>Nitrospirota</taxon>
        <taxon>Nitrospiria</taxon>
        <taxon>Nitrospirales</taxon>
        <taxon>Nitrospiraceae</taxon>
        <taxon>Nitrospira</taxon>
    </lineage>
</organism>
<evidence type="ECO:0000256" key="1">
    <source>
        <dbReference type="ARBA" id="ARBA00000085"/>
    </source>
</evidence>
<proteinExistence type="predicted"/>
<keyword evidence="10 13" id="KW-1133">Transmembrane helix</keyword>
<keyword evidence="12 13" id="KW-0472">Membrane</keyword>
<evidence type="ECO:0000259" key="14">
    <source>
        <dbReference type="PROSITE" id="PS50109"/>
    </source>
</evidence>
<keyword evidence="4" id="KW-0597">Phosphoprotein</keyword>
<dbReference type="GO" id="GO:0000155">
    <property type="term" value="F:phosphorelay sensor kinase activity"/>
    <property type="evidence" value="ECO:0007669"/>
    <property type="project" value="InterPro"/>
</dbReference>
<feature type="domain" description="Histidine kinase" evidence="14">
    <location>
        <begin position="450"/>
        <end position="663"/>
    </location>
</feature>
<dbReference type="GO" id="GO:0005524">
    <property type="term" value="F:ATP binding"/>
    <property type="evidence" value="ECO:0007669"/>
    <property type="project" value="UniProtKB-KW"/>
</dbReference>
<feature type="domain" description="PAC" evidence="16">
    <location>
        <begin position="385"/>
        <end position="437"/>
    </location>
</feature>
<evidence type="ECO:0000256" key="8">
    <source>
        <dbReference type="ARBA" id="ARBA00022777"/>
    </source>
</evidence>
<reference evidence="17 18" key="1">
    <citation type="journal article" date="2020" name="ISME J.">
        <title>Enrichment and physiological characterization of a novel comammox Nitrospira indicates ammonium inhibition of complete nitrification.</title>
        <authorList>
            <person name="Sakoula D."/>
            <person name="Koch H."/>
            <person name="Frank J."/>
            <person name="Jetten M.S.M."/>
            <person name="van Kessel M.A.H.J."/>
            <person name="Lucker S."/>
        </authorList>
    </citation>
    <scope>NUCLEOTIDE SEQUENCE [LARGE SCALE GENOMIC DNA]</scope>
    <source>
        <strain evidence="17">Comreactor17</strain>
    </source>
</reference>
<keyword evidence="11" id="KW-0902">Two-component regulatory system</keyword>
<evidence type="ECO:0000256" key="7">
    <source>
        <dbReference type="ARBA" id="ARBA00022741"/>
    </source>
</evidence>
<dbReference type="Proteomes" id="UP000593737">
    <property type="component" value="Chromosome"/>
</dbReference>
<dbReference type="PROSITE" id="PS50112">
    <property type="entry name" value="PAS"/>
    <property type="match status" value="1"/>
</dbReference>